<accession>A0A8J3Q248</accession>
<dbReference type="InterPro" id="IPR019468">
    <property type="entry name" value="AdenyloSucc_lyase_C"/>
</dbReference>
<comment type="caution">
    <text evidence="3">The sequence shown here is derived from an EMBL/GenBank/DDBJ whole genome shotgun (WGS) entry which is preliminary data.</text>
</comment>
<dbReference type="PROSITE" id="PS00163">
    <property type="entry name" value="FUMARATE_LYASES"/>
    <property type="match status" value="1"/>
</dbReference>
<protein>
    <submittedName>
        <fullName evidence="3">Adenylosuccinate lyase</fullName>
    </submittedName>
</protein>
<sequence length="471" mass="52116">MTGIVCVSECTHSRGHISDSRFYGDRYATPASRRIFCDNCRHQRWLDVESALAQAEAELGLIPQSMADEISASAQLELINLGRVEEEITISGHSLVGLLRVFERACGKAAGQFIHYGATTQDIQDTGQALEMRDVLREVEPALREIVKHLANLAEEHAETMALGRTHAQPALPMGFGLKLASWVDELNRHFDRIEQARERILVAQLFGGAGTMAGFGVRGPELLERFASRLGLKAPTMGWHVARDRVVEFVSLLAMITGSLGRIADEIRILSRPEFGELEEAWKAGKVGSSTMPHKRNPERCEQVVVMARLAAAQVGLALTGMIGDHERDSRALRIEWACVPDVAHYCLSACAMVKESVATLIVHPERLAENVAAVTNQVMSERLMLTLGEGVGKQRAHEIVYDMTQQSIEEGVDIHEIIDHNEEVKDQLDDEELATVFNPLTYLGSSAELTTRTVAEARKRLDEDRPEVD</sequence>
<evidence type="ECO:0000256" key="1">
    <source>
        <dbReference type="ARBA" id="ARBA00023239"/>
    </source>
</evidence>
<dbReference type="AlphaFoldDB" id="A0A8J3Q248"/>
<evidence type="ECO:0000313" key="4">
    <source>
        <dbReference type="Proteomes" id="UP000612899"/>
    </source>
</evidence>
<dbReference type="GO" id="GO:0005829">
    <property type="term" value="C:cytosol"/>
    <property type="evidence" value="ECO:0007669"/>
    <property type="project" value="TreeGrafter"/>
</dbReference>
<organism evidence="3 4">
    <name type="scientific">Rhizocola hellebori</name>
    <dbReference type="NCBI Taxonomy" id="1392758"/>
    <lineage>
        <taxon>Bacteria</taxon>
        <taxon>Bacillati</taxon>
        <taxon>Actinomycetota</taxon>
        <taxon>Actinomycetes</taxon>
        <taxon>Micromonosporales</taxon>
        <taxon>Micromonosporaceae</taxon>
        <taxon>Rhizocola</taxon>
    </lineage>
</organism>
<dbReference type="InterPro" id="IPR000362">
    <property type="entry name" value="Fumarate_lyase_fam"/>
</dbReference>
<dbReference type="InterPro" id="IPR008948">
    <property type="entry name" value="L-Aspartase-like"/>
</dbReference>
<dbReference type="SMART" id="SM00998">
    <property type="entry name" value="ADSL_C"/>
    <property type="match status" value="1"/>
</dbReference>
<dbReference type="Pfam" id="PF00206">
    <property type="entry name" value="Lyase_1"/>
    <property type="match status" value="1"/>
</dbReference>
<dbReference type="GO" id="GO:0044208">
    <property type="term" value="P:'de novo' AMP biosynthetic process"/>
    <property type="evidence" value="ECO:0007669"/>
    <property type="project" value="TreeGrafter"/>
</dbReference>
<dbReference type="InterPro" id="IPR022761">
    <property type="entry name" value="Fumarate_lyase_N"/>
</dbReference>
<dbReference type="FunFam" id="1.20.200.10:FF:000014">
    <property type="entry name" value="3-carboxy-cis,cis-muconate cycloisomerase"/>
    <property type="match status" value="1"/>
</dbReference>
<dbReference type="Gene3D" id="1.10.40.30">
    <property type="entry name" value="Fumarase/aspartase (C-terminal domain)"/>
    <property type="match status" value="1"/>
</dbReference>
<dbReference type="Gene3D" id="1.20.200.10">
    <property type="entry name" value="Fumarase/aspartase (Central domain)"/>
    <property type="match status" value="1"/>
</dbReference>
<dbReference type="SUPFAM" id="SSF48557">
    <property type="entry name" value="L-aspartase-like"/>
    <property type="match status" value="1"/>
</dbReference>
<dbReference type="PANTHER" id="PTHR43172:SF1">
    <property type="entry name" value="ADENYLOSUCCINATE LYASE"/>
    <property type="match status" value="1"/>
</dbReference>
<keyword evidence="1 3" id="KW-0456">Lyase</keyword>
<evidence type="ECO:0000259" key="2">
    <source>
        <dbReference type="SMART" id="SM00998"/>
    </source>
</evidence>
<dbReference type="EMBL" id="BONY01000001">
    <property type="protein sequence ID" value="GIH02072.1"/>
    <property type="molecule type" value="Genomic_DNA"/>
</dbReference>
<dbReference type="NCBIfam" id="NF006500">
    <property type="entry name" value="PRK08937.2-4"/>
    <property type="match status" value="1"/>
</dbReference>
<dbReference type="CDD" id="cd01597">
    <property type="entry name" value="pCLME"/>
    <property type="match status" value="1"/>
</dbReference>
<dbReference type="GO" id="GO:0070626">
    <property type="term" value="F:(S)-2-(5-amino-1-(5-phospho-D-ribosyl)imidazole-4-carboxamido) succinate lyase (fumarate-forming) activity"/>
    <property type="evidence" value="ECO:0007669"/>
    <property type="project" value="TreeGrafter"/>
</dbReference>
<dbReference type="GO" id="GO:0004018">
    <property type="term" value="F:N6-(1,2-dicarboxyethyl)AMP AMP-lyase (fumarate-forming) activity"/>
    <property type="evidence" value="ECO:0007669"/>
    <property type="project" value="TreeGrafter"/>
</dbReference>
<keyword evidence="4" id="KW-1185">Reference proteome</keyword>
<gene>
    <name evidence="3" type="ORF">Rhe02_01390</name>
</gene>
<evidence type="ECO:0000313" key="3">
    <source>
        <dbReference type="EMBL" id="GIH02072.1"/>
    </source>
</evidence>
<dbReference type="RefSeq" id="WP_203906015.1">
    <property type="nucleotide sequence ID" value="NZ_BONY01000001.1"/>
</dbReference>
<dbReference type="Pfam" id="PF10397">
    <property type="entry name" value="ADSL_C"/>
    <property type="match status" value="1"/>
</dbReference>
<feature type="domain" description="Adenylosuccinate lyase C-terminal" evidence="2">
    <location>
        <begin position="377"/>
        <end position="456"/>
    </location>
</feature>
<proteinExistence type="predicted"/>
<dbReference type="PANTHER" id="PTHR43172">
    <property type="entry name" value="ADENYLOSUCCINATE LYASE"/>
    <property type="match status" value="1"/>
</dbReference>
<name>A0A8J3Q248_9ACTN</name>
<reference evidence="3" key="1">
    <citation type="submission" date="2021-01" db="EMBL/GenBank/DDBJ databases">
        <title>Whole genome shotgun sequence of Rhizocola hellebori NBRC 109834.</title>
        <authorList>
            <person name="Komaki H."/>
            <person name="Tamura T."/>
        </authorList>
    </citation>
    <scope>NUCLEOTIDE SEQUENCE</scope>
    <source>
        <strain evidence="3">NBRC 109834</strain>
    </source>
</reference>
<dbReference type="Proteomes" id="UP000612899">
    <property type="component" value="Unassembled WGS sequence"/>
</dbReference>
<dbReference type="PRINTS" id="PR00149">
    <property type="entry name" value="FUMRATELYASE"/>
</dbReference>
<dbReference type="PRINTS" id="PR00145">
    <property type="entry name" value="ARGSUCLYASE"/>
</dbReference>
<dbReference type="InterPro" id="IPR020557">
    <property type="entry name" value="Fumarate_lyase_CS"/>
</dbReference>